<dbReference type="SUPFAM" id="SSF55811">
    <property type="entry name" value="Nudix"/>
    <property type="match status" value="1"/>
</dbReference>
<gene>
    <name evidence="1" type="ORF">CSC94_07430</name>
</gene>
<dbReference type="CDD" id="cd02883">
    <property type="entry name" value="NUDIX_Hydrolase"/>
    <property type="match status" value="1"/>
</dbReference>
<dbReference type="InterPro" id="IPR015797">
    <property type="entry name" value="NUDIX_hydrolase-like_dom_sf"/>
</dbReference>
<comment type="caution">
    <text evidence="1">The sequence shown here is derived from an EMBL/GenBank/DDBJ whole genome shotgun (WGS) entry which is preliminary data.</text>
</comment>
<protein>
    <recommendedName>
        <fullName evidence="3">NUDIX hydrolase</fullName>
    </recommendedName>
</protein>
<organism evidence="1 2">
    <name type="scientific">Zhengella mangrovi</name>
    <dbReference type="NCBI Taxonomy" id="1982044"/>
    <lineage>
        <taxon>Bacteria</taxon>
        <taxon>Pseudomonadati</taxon>
        <taxon>Pseudomonadota</taxon>
        <taxon>Alphaproteobacteria</taxon>
        <taxon>Hyphomicrobiales</taxon>
        <taxon>Notoacmeibacteraceae</taxon>
        <taxon>Zhengella</taxon>
    </lineage>
</organism>
<dbReference type="Proteomes" id="UP000221168">
    <property type="component" value="Unassembled WGS sequence"/>
</dbReference>
<keyword evidence="2" id="KW-1185">Reference proteome</keyword>
<evidence type="ECO:0000313" key="2">
    <source>
        <dbReference type="Proteomes" id="UP000221168"/>
    </source>
</evidence>
<dbReference type="RefSeq" id="WP_099305496.1">
    <property type="nucleotide sequence ID" value="NZ_PDVP01000003.1"/>
</dbReference>
<accession>A0A2G1QPX3</accession>
<reference evidence="1 2" key="1">
    <citation type="submission" date="2017-10" db="EMBL/GenBank/DDBJ databases">
        <title>Sedimentibacterium mangrovi gen. nov., sp. nov., a novel member of family Phyllobacteriacea isolated from mangrove sediment.</title>
        <authorList>
            <person name="Liao H."/>
            <person name="Tian Y."/>
        </authorList>
    </citation>
    <scope>NUCLEOTIDE SEQUENCE [LARGE SCALE GENOMIC DNA]</scope>
    <source>
        <strain evidence="1 2">X9-2-2</strain>
    </source>
</reference>
<sequence>MIDAIPMRQMIPLSDVVIELDDGPHPFEVLRGAEIEENWLFEKAANPHLFDGRVTLVSSAGLSAPGILAARCHLVRYATLLHWIRHPEEGLADHVFAHAILESADRKFIAIRMGPRTVNAGKCYFAAGSVDAADIVDGRVDIDGNMRREVAEEVGLDLSEADAAAGYRLWRDDGYSVLMRRYRFDRTAENLCRAINDHVRQDPDPEIVGPVILEPGGTLPDGLARQMIPILDWLGREPSFTQA</sequence>
<dbReference type="EMBL" id="PDVP01000003">
    <property type="protein sequence ID" value="PHP67529.1"/>
    <property type="molecule type" value="Genomic_DNA"/>
</dbReference>
<dbReference type="AlphaFoldDB" id="A0A2G1QPX3"/>
<evidence type="ECO:0000313" key="1">
    <source>
        <dbReference type="EMBL" id="PHP67529.1"/>
    </source>
</evidence>
<evidence type="ECO:0008006" key="3">
    <source>
        <dbReference type="Google" id="ProtNLM"/>
    </source>
</evidence>
<proteinExistence type="predicted"/>
<dbReference type="OrthoDB" id="9806849at2"/>
<name>A0A2G1QPX3_9HYPH</name>